<evidence type="ECO:0000313" key="1">
    <source>
        <dbReference type="EMBL" id="KAJ8865604.1"/>
    </source>
</evidence>
<dbReference type="Proteomes" id="UP001159363">
    <property type="component" value="Chromosome 16"/>
</dbReference>
<accession>A0ABQ9G3L3</accession>
<sequence>MLAHCSWDDEGNAGEGVAARMTAIHAFRKDCPNDYTNYFRLPEEDFIVLLAKVELLIMVEQDSVMRNAITPQPLLAATVHFVATGRSFQDLLFHVKPWA</sequence>
<comment type="caution">
    <text evidence="1">The sequence shown here is derived from an EMBL/GenBank/DDBJ whole genome shotgun (WGS) entry which is preliminary data.</text>
</comment>
<protein>
    <submittedName>
        <fullName evidence="1">Uncharacterized protein</fullName>
    </submittedName>
</protein>
<reference evidence="1 2" key="1">
    <citation type="submission" date="2023-02" db="EMBL/GenBank/DDBJ databases">
        <title>LHISI_Scaffold_Assembly.</title>
        <authorList>
            <person name="Stuart O.P."/>
            <person name="Cleave R."/>
            <person name="Magrath M.J.L."/>
            <person name="Mikheyev A.S."/>
        </authorList>
    </citation>
    <scope>NUCLEOTIDE SEQUENCE [LARGE SCALE GENOMIC DNA]</scope>
    <source>
        <strain evidence="1">Daus_M_001</strain>
        <tissue evidence="1">Leg muscle</tissue>
    </source>
</reference>
<gene>
    <name evidence="1" type="ORF">PR048_033124</name>
</gene>
<proteinExistence type="predicted"/>
<name>A0ABQ9G3L3_9NEOP</name>
<dbReference type="EMBL" id="JARBHB010000017">
    <property type="protein sequence ID" value="KAJ8865604.1"/>
    <property type="molecule type" value="Genomic_DNA"/>
</dbReference>
<organism evidence="1 2">
    <name type="scientific">Dryococelus australis</name>
    <dbReference type="NCBI Taxonomy" id="614101"/>
    <lineage>
        <taxon>Eukaryota</taxon>
        <taxon>Metazoa</taxon>
        <taxon>Ecdysozoa</taxon>
        <taxon>Arthropoda</taxon>
        <taxon>Hexapoda</taxon>
        <taxon>Insecta</taxon>
        <taxon>Pterygota</taxon>
        <taxon>Neoptera</taxon>
        <taxon>Polyneoptera</taxon>
        <taxon>Phasmatodea</taxon>
        <taxon>Verophasmatodea</taxon>
        <taxon>Anareolatae</taxon>
        <taxon>Phasmatidae</taxon>
        <taxon>Eurycanthinae</taxon>
        <taxon>Dryococelus</taxon>
    </lineage>
</organism>
<keyword evidence="2" id="KW-1185">Reference proteome</keyword>
<evidence type="ECO:0000313" key="2">
    <source>
        <dbReference type="Proteomes" id="UP001159363"/>
    </source>
</evidence>